<name>A0ABV9HSG3_9FLAO</name>
<evidence type="ECO:0000256" key="1">
    <source>
        <dbReference type="SAM" id="Phobius"/>
    </source>
</evidence>
<accession>A0ABV9HSG3</accession>
<sequence length="221" mass="25151">MKRNNNPKNLAQNRIDYIVFHNTDAANDILFDYGFEKIDNQQHLSQAVKELVKNKGRKVIKDLLEIHPDKAAILQVNTVENSKCAACGKNAVVHTERSRSTKAENYCKSCVHSNYAGSGDEDSFLDQFNSYDDKALEKYYQDIVKRSNEDLEDKNLAQEVQMVWNELRKRKESKPESKPEVTEDKPNGIHITKDEMLLFGVVFIAGVLVGASIKFDLKNGK</sequence>
<keyword evidence="1" id="KW-0812">Transmembrane</keyword>
<proteinExistence type="predicted"/>
<gene>
    <name evidence="2" type="ORF">ACFO3O_02730</name>
</gene>
<dbReference type="RefSeq" id="WP_379976984.1">
    <property type="nucleotide sequence ID" value="NZ_JBHSFV010000001.1"/>
</dbReference>
<keyword evidence="1" id="KW-0472">Membrane</keyword>
<dbReference type="EMBL" id="JBHSFV010000001">
    <property type="protein sequence ID" value="MFC4632803.1"/>
    <property type="molecule type" value="Genomic_DNA"/>
</dbReference>
<organism evidence="2 3">
    <name type="scientific">Dokdonia ponticola</name>
    <dbReference type="NCBI Taxonomy" id="2041041"/>
    <lineage>
        <taxon>Bacteria</taxon>
        <taxon>Pseudomonadati</taxon>
        <taxon>Bacteroidota</taxon>
        <taxon>Flavobacteriia</taxon>
        <taxon>Flavobacteriales</taxon>
        <taxon>Flavobacteriaceae</taxon>
        <taxon>Dokdonia</taxon>
    </lineage>
</organism>
<keyword evidence="1" id="KW-1133">Transmembrane helix</keyword>
<comment type="caution">
    <text evidence="2">The sequence shown here is derived from an EMBL/GenBank/DDBJ whole genome shotgun (WGS) entry which is preliminary data.</text>
</comment>
<feature type="transmembrane region" description="Helical" evidence="1">
    <location>
        <begin position="196"/>
        <end position="215"/>
    </location>
</feature>
<keyword evidence="3" id="KW-1185">Reference proteome</keyword>
<evidence type="ECO:0000313" key="2">
    <source>
        <dbReference type="EMBL" id="MFC4632803.1"/>
    </source>
</evidence>
<evidence type="ECO:0000313" key="3">
    <source>
        <dbReference type="Proteomes" id="UP001596043"/>
    </source>
</evidence>
<dbReference type="Proteomes" id="UP001596043">
    <property type="component" value="Unassembled WGS sequence"/>
</dbReference>
<protein>
    <submittedName>
        <fullName evidence="2">Uncharacterized protein</fullName>
    </submittedName>
</protein>
<reference evidence="3" key="1">
    <citation type="journal article" date="2019" name="Int. J. Syst. Evol. Microbiol.">
        <title>The Global Catalogue of Microorganisms (GCM) 10K type strain sequencing project: providing services to taxonomists for standard genome sequencing and annotation.</title>
        <authorList>
            <consortium name="The Broad Institute Genomics Platform"/>
            <consortium name="The Broad Institute Genome Sequencing Center for Infectious Disease"/>
            <person name="Wu L."/>
            <person name="Ma J."/>
        </authorList>
    </citation>
    <scope>NUCLEOTIDE SEQUENCE [LARGE SCALE GENOMIC DNA]</scope>
    <source>
        <strain evidence="3">YJ-61-S</strain>
    </source>
</reference>